<evidence type="ECO:0000256" key="2">
    <source>
        <dbReference type="ARBA" id="ARBA00022723"/>
    </source>
</evidence>
<dbReference type="InterPro" id="IPR050182">
    <property type="entry name" value="Cytochrome_P450_fam2"/>
</dbReference>
<dbReference type="PANTHER" id="PTHR24300">
    <property type="entry name" value="CYTOCHROME P450 508A4-RELATED"/>
    <property type="match status" value="1"/>
</dbReference>
<dbReference type="PANTHER" id="PTHR24300:SF375">
    <property type="entry name" value="CYTOCHROME P450 FAMILY"/>
    <property type="match status" value="1"/>
</dbReference>
<dbReference type="Proteomes" id="UP001432322">
    <property type="component" value="Unassembled WGS sequence"/>
</dbReference>
<keyword evidence="2 5" id="KW-0479">Metal-binding</keyword>
<dbReference type="InterPro" id="IPR036396">
    <property type="entry name" value="Cyt_P450_sf"/>
</dbReference>
<dbReference type="InterPro" id="IPR001128">
    <property type="entry name" value="Cyt_P450"/>
</dbReference>
<evidence type="ECO:0000256" key="1">
    <source>
        <dbReference type="ARBA" id="ARBA00010617"/>
    </source>
</evidence>
<dbReference type="Gene3D" id="1.10.630.10">
    <property type="entry name" value="Cytochrome P450"/>
    <property type="match status" value="1"/>
</dbReference>
<comment type="cofactor">
    <cofactor evidence="5">
        <name>heme</name>
        <dbReference type="ChEBI" id="CHEBI:30413"/>
    </cofactor>
</comment>
<dbReference type="AlphaFoldDB" id="A0AAV5WAH0"/>
<dbReference type="SUPFAM" id="SSF48264">
    <property type="entry name" value="Cytochrome P450"/>
    <property type="match status" value="1"/>
</dbReference>
<dbReference type="GO" id="GO:0016712">
    <property type="term" value="F:oxidoreductase activity, acting on paired donors, with incorporation or reduction of molecular oxygen, reduced flavin or flavoprotein as one donor, and incorporation of one atom of oxygen"/>
    <property type="evidence" value="ECO:0007669"/>
    <property type="project" value="TreeGrafter"/>
</dbReference>
<evidence type="ECO:0000256" key="4">
    <source>
        <dbReference type="ARBA" id="ARBA00023033"/>
    </source>
</evidence>
<dbReference type="GO" id="GO:0006805">
    <property type="term" value="P:xenobiotic metabolic process"/>
    <property type="evidence" value="ECO:0007669"/>
    <property type="project" value="TreeGrafter"/>
</dbReference>
<dbReference type="PRINTS" id="PR00385">
    <property type="entry name" value="P450"/>
</dbReference>
<reference evidence="7" key="1">
    <citation type="submission" date="2023-10" db="EMBL/GenBank/DDBJ databases">
        <title>Genome assembly of Pristionchus species.</title>
        <authorList>
            <person name="Yoshida K."/>
            <person name="Sommer R.J."/>
        </authorList>
    </citation>
    <scope>NUCLEOTIDE SEQUENCE</scope>
    <source>
        <strain evidence="7">RS5133</strain>
    </source>
</reference>
<evidence type="ECO:0000313" key="8">
    <source>
        <dbReference type="Proteomes" id="UP001432322"/>
    </source>
</evidence>
<comment type="similarity">
    <text evidence="1 6">Belongs to the cytochrome P450 family.</text>
</comment>
<gene>
    <name evidence="7" type="ORF">PFISCL1PPCAC_20548</name>
</gene>
<evidence type="ECO:0000256" key="6">
    <source>
        <dbReference type="RuleBase" id="RU000461"/>
    </source>
</evidence>
<keyword evidence="5 6" id="KW-0349">Heme</keyword>
<dbReference type="PRINTS" id="PR00463">
    <property type="entry name" value="EP450I"/>
</dbReference>
<dbReference type="GO" id="GO:0020037">
    <property type="term" value="F:heme binding"/>
    <property type="evidence" value="ECO:0007669"/>
    <property type="project" value="InterPro"/>
</dbReference>
<feature type="binding site" description="axial binding residue" evidence="5">
    <location>
        <position position="439"/>
    </location>
    <ligand>
        <name>heme</name>
        <dbReference type="ChEBI" id="CHEBI:30413"/>
    </ligand>
    <ligandPart>
        <name>Fe</name>
        <dbReference type="ChEBI" id="CHEBI:18248"/>
    </ligandPart>
</feature>
<evidence type="ECO:0000313" key="7">
    <source>
        <dbReference type="EMBL" id="GMT29251.1"/>
    </source>
</evidence>
<name>A0AAV5WAH0_9BILA</name>
<organism evidence="7 8">
    <name type="scientific">Pristionchus fissidentatus</name>
    <dbReference type="NCBI Taxonomy" id="1538716"/>
    <lineage>
        <taxon>Eukaryota</taxon>
        <taxon>Metazoa</taxon>
        <taxon>Ecdysozoa</taxon>
        <taxon>Nematoda</taxon>
        <taxon>Chromadorea</taxon>
        <taxon>Rhabditida</taxon>
        <taxon>Rhabditina</taxon>
        <taxon>Diplogasteromorpha</taxon>
        <taxon>Diplogasteroidea</taxon>
        <taxon>Neodiplogasteridae</taxon>
        <taxon>Pristionchus</taxon>
    </lineage>
</organism>
<dbReference type="GO" id="GO:0005737">
    <property type="term" value="C:cytoplasm"/>
    <property type="evidence" value="ECO:0007669"/>
    <property type="project" value="TreeGrafter"/>
</dbReference>
<dbReference type="InterPro" id="IPR002401">
    <property type="entry name" value="Cyt_P450_E_grp-I"/>
</dbReference>
<dbReference type="EMBL" id="BTSY01000005">
    <property type="protein sequence ID" value="GMT29251.1"/>
    <property type="molecule type" value="Genomic_DNA"/>
</dbReference>
<accession>A0AAV5WAH0</accession>
<dbReference type="Pfam" id="PF00067">
    <property type="entry name" value="p450"/>
    <property type="match status" value="1"/>
</dbReference>
<dbReference type="InterPro" id="IPR017972">
    <property type="entry name" value="Cyt_P450_CS"/>
</dbReference>
<keyword evidence="6" id="KW-0560">Oxidoreductase</keyword>
<evidence type="ECO:0000256" key="5">
    <source>
        <dbReference type="PIRSR" id="PIRSR602401-1"/>
    </source>
</evidence>
<evidence type="ECO:0008006" key="9">
    <source>
        <dbReference type="Google" id="ProtNLM"/>
    </source>
</evidence>
<keyword evidence="3 5" id="KW-0408">Iron</keyword>
<dbReference type="FunFam" id="1.10.630.10:FF:000125">
    <property type="entry name" value="Probable cytochrome P450 CYP36A1"/>
    <property type="match status" value="1"/>
</dbReference>
<keyword evidence="8" id="KW-1185">Reference proteome</keyword>
<keyword evidence="4 6" id="KW-0503">Monooxygenase</keyword>
<evidence type="ECO:0000256" key="3">
    <source>
        <dbReference type="ARBA" id="ARBA00023004"/>
    </source>
</evidence>
<dbReference type="GO" id="GO:0005506">
    <property type="term" value="F:iron ion binding"/>
    <property type="evidence" value="ECO:0007669"/>
    <property type="project" value="InterPro"/>
</dbReference>
<dbReference type="PROSITE" id="PS00086">
    <property type="entry name" value="CYTOCHROME_P450"/>
    <property type="match status" value="1"/>
</dbReference>
<dbReference type="GO" id="GO:0006082">
    <property type="term" value="P:organic acid metabolic process"/>
    <property type="evidence" value="ECO:0007669"/>
    <property type="project" value="TreeGrafter"/>
</dbReference>
<proteinExistence type="inferred from homology"/>
<sequence length="493" mass="56589">MLIYLIVLALVAIVCYSLFINRIKGLPPGPPPLPIIGNFHQFEVDLDKKFFGWKKKYGKVFTIWMPHPTVVITDHKLLQEHIVKDGDKFADRINPKEMMTSLVGGELGLVFNDNNMWREQRRFALHALRNVGFNNATIQNTAIDYSQEIISRWKQQGEGRKPVDVTMGLMVGVSNIIWQQTFGRTLQYDDPLIEVVKNIAQELVVQMAHPAVFAMELFPIIRKFDGIIGSPIKKMIEINDKILDLLDKELTLVEKHFNEDEAPKCYADAFIGEMKRREAKGEELGTFTHQQLVVACYDIWTAGFETTVTTLRFLIHYMINHPEVQLKAQREIDEHTGKRSIQMDDQKVLHYCNAIIQEVQRLANIVTINFTRKVSAPVNIEGYDIPVGTGVIPEFSIVHLDENEFERPDFFCPERHIDENGEFIKDPRITPFSVGKRSCLGEGLARMELFLYFTSFIQHLTFSSPSKVPPSLNLQITFTRSPGPFKVVIDRRD</sequence>
<protein>
    <recommendedName>
        <fullName evidence="9">Cytochrome P450</fullName>
    </recommendedName>
</protein>
<comment type="caution">
    <text evidence="7">The sequence shown here is derived from an EMBL/GenBank/DDBJ whole genome shotgun (WGS) entry which is preliminary data.</text>
</comment>